<sequence length="362" mass="40208">MDENRDQVMERPRPQGRPAGTRMLPPEEDPDLDELSFEWEMEQHGRKRVNGENEDGEGGGEKRNMGGSSGRYEESGSESFEEDNDRKKDTEGENSDDERGRDGDDEDSGSDGGEGNEGLGNQDSDGMGRPDSSSSAATEESKPYHPTDAAPPIHYDRDFSSTVKGDNESDSSHSLGHSGESDSSHTLGRSEKSVSSDTFDRPLSVATILSGSSDRPNNEGDRFTKPYQTGCKWKRGSVDSGFDGDIESIAITQSRMQRKIRQSASGIRPLEPEWRGTGDGDATLSEVDLVSEKRWGVYQKQAQFRAKDILVPFGEENKDADESKEEDEAGLLSRLRHLKRILKIQTIMFCRMKRRVMVTDIE</sequence>
<proteinExistence type="predicted"/>
<feature type="region of interest" description="Disordered" evidence="1">
    <location>
        <begin position="255"/>
        <end position="279"/>
    </location>
</feature>
<feature type="compositionally biased region" description="Basic and acidic residues" evidence="1">
    <location>
        <begin position="179"/>
        <end position="200"/>
    </location>
</feature>
<feature type="compositionally biased region" description="Basic and acidic residues" evidence="1">
    <location>
        <begin position="1"/>
        <end position="13"/>
    </location>
</feature>
<feature type="compositionally biased region" description="Basic and acidic residues" evidence="1">
    <location>
        <begin position="154"/>
        <end position="171"/>
    </location>
</feature>
<name>A0A6A6E2L1_9PEZI</name>
<feature type="compositionally biased region" description="Acidic residues" evidence="1">
    <location>
        <begin position="26"/>
        <end position="40"/>
    </location>
</feature>
<dbReference type="EMBL" id="ML994630">
    <property type="protein sequence ID" value="KAF2186161.1"/>
    <property type="molecule type" value="Genomic_DNA"/>
</dbReference>
<evidence type="ECO:0000313" key="2">
    <source>
        <dbReference type="EMBL" id="KAF2186161.1"/>
    </source>
</evidence>
<evidence type="ECO:0000256" key="1">
    <source>
        <dbReference type="SAM" id="MobiDB-lite"/>
    </source>
</evidence>
<evidence type="ECO:0000313" key="3">
    <source>
        <dbReference type="Proteomes" id="UP000800200"/>
    </source>
</evidence>
<feature type="region of interest" description="Disordered" evidence="1">
    <location>
        <begin position="1"/>
        <end position="230"/>
    </location>
</feature>
<accession>A0A6A6E2L1</accession>
<reference evidence="2" key="1">
    <citation type="journal article" date="2020" name="Stud. Mycol.">
        <title>101 Dothideomycetes genomes: a test case for predicting lifestyles and emergence of pathogens.</title>
        <authorList>
            <person name="Haridas S."/>
            <person name="Albert R."/>
            <person name="Binder M."/>
            <person name="Bloem J."/>
            <person name="Labutti K."/>
            <person name="Salamov A."/>
            <person name="Andreopoulos B."/>
            <person name="Baker S."/>
            <person name="Barry K."/>
            <person name="Bills G."/>
            <person name="Bluhm B."/>
            <person name="Cannon C."/>
            <person name="Castanera R."/>
            <person name="Culley D."/>
            <person name="Daum C."/>
            <person name="Ezra D."/>
            <person name="Gonzalez J."/>
            <person name="Henrissat B."/>
            <person name="Kuo A."/>
            <person name="Liang C."/>
            <person name="Lipzen A."/>
            <person name="Lutzoni F."/>
            <person name="Magnuson J."/>
            <person name="Mondo S."/>
            <person name="Nolan M."/>
            <person name="Ohm R."/>
            <person name="Pangilinan J."/>
            <person name="Park H.-J."/>
            <person name="Ramirez L."/>
            <person name="Alfaro M."/>
            <person name="Sun H."/>
            <person name="Tritt A."/>
            <person name="Yoshinaga Y."/>
            <person name="Zwiers L.-H."/>
            <person name="Turgeon B."/>
            <person name="Goodwin S."/>
            <person name="Spatafora J."/>
            <person name="Crous P."/>
            <person name="Grigoriev I."/>
        </authorList>
    </citation>
    <scope>NUCLEOTIDE SEQUENCE</scope>
    <source>
        <strain evidence="2">CBS 207.26</strain>
    </source>
</reference>
<dbReference type="Proteomes" id="UP000800200">
    <property type="component" value="Unassembled WGS sequence"/>
</dbReference>
<organism evidence="2 3">
    <name type="scientific">Zopfia rhizophila CBS 207.26</name>
    <dbReference type="NCBI Taxonomy" id="1314779"/>
    <lineage>
        <taxon>Eukaryota</taxon>
        <taxon>Fungi</taxon>
        <taxon>Dikarya</taxon>
        <taxon>Ascomycota</taxon>
        <taxon>Pezizomycotina</taxon>
        <taxon>Dothideomycetes</taxon>
        <taxon>Dothideomycetes incertae sedis</taxon>
        <taxon>Zopfiaceae</taxon>
        <taxon>Zopfia</taxon>
    </lineage>
</organism>
<protein>
    <submittedName>
        <fullName evidence="2">Uncharacterized protein</fullName>
    </submittedName>
</protein>
<dbReference type="AlphaFoldDB" id="A0A6A6E2L1"/>
<gene>
    <name evidence="2" type="ORF">K469DRAFT_687169</name>
</gene>
<feature type="compositionally biased region" description="Basic and acidic residues" evidence="1">
    <location>
        <begin position="84"/>
        <end position="102"/>
    </location>
</feature>
<keyword evidence="3" id="KW-1185">Reference proteome</keyword>